<proteinExistence type="predicted"/>
<dbReference type="Proteomes" id="UP000294847">
    <property type="component" value="Chromosome 1"/>
</dbReference>
<name>A0A4P7MZJ0_PYROR</name>
<gene>
    <name evidence="1" type="ORF">PoMZ_09354</name>
</gene>
<evidence type="ECO:0000313" key="2">
    <source>
        <dbReference type="Proteomes" id="UP000294847"/>
    </source>
</evidence>
<sequence length="39" mass="4240">MDTPKSPPVALASLPPWSSISASLVEAREMQPVDRTKVF</sequence>
<organism evidence="1 2">
    <name type="scientific">Pyricularia oryzae</name>
    <name type="common">Rice blast fungus</name>
    <name type="synonym">Magnaporthe oryzae</name>
    <dbReference type="NCBI Taxonomy" id="318829"/>
    <lineage>
        <taxon>Eukaryota</taxon>
        <taxon>Fungi</taxon>
        <taxon>Dikarya</taxon>
        <taxon>Ascomycota</taxon>
        <taxon>Pezizomycotina</taxon>
        <taxon>Sordariomycetes</taxon>
        <taxon>Sordariomycetidae</taxon>
        <taxon>Magnaporthales</taxon>
        <taxon>Pyriculariaceae</taxon>
        <taxon>Pyricularia</taxon>
    </lineage>
</organism>
<dbReference type="AlphaFoldDB" id="A0A4P7MZJ0"/>
<accession>A0A4P7MZJ0</accession>
<protein>
    <submittedName>
        <fullName evidence="1">Uncharacterized protein</fullName>
    </submittedName>
</protein>
<evidence type="ECO:0000313" key="1">
    <source>
        <dbReference type="EMBL" id="QBZ53666.1"/>
    </source>
</evidence>
<dbReference type="EMBL" id="CP034204">
    <property type="protein sequence ID" value="QBZ53666.1"/>
    <property type="molecule type" value="Genomic_DNA"/>
</dbReference>
<reference evidence="1 2" key="1">
    <citation type="journal article" date="2019" name="Mol. Biol. Evol.">
        <title>Blast fungal genomes show frequent chromosomal changes, gene gains and losses, and effector gene turnover.</title>
        <authorList>
            <person name="Gomez Luciano L.B."/>
            <person name="Jason Tsai I."/>
            <person name="Chuma I."/>
            <person name="Tosa Y."/>
            <person name="Chen Y.H."/>
            <person name="Li J.Y."/>
            <person name="Li M.Y."/>
            <person name="Jade Lu M.Y."/>
            <person name="Nakayashiki H."/>
            <person name="Li W.H."/>
        </authorList>
    </citation>
    <scope>NUCLEOTIDE SEQUENCE [LARGE SCALE GENOMIC DNA]</scope>
    <source>
        <strain evidence="1">MZ5-1-6</strain>
    </source>
</reference>